<evidence type="ECO:0000256" key="7">
    <source>
        <dbReference type="ARBA" id="ARBA00023136"/>
    </source>
</evidence>
<evidence type="ECO:0000256" key="4">
    <source>
        <dbReference type="ARBA" id="ARBA00022475"/>
    </source>
</evidence>
<reference evidence="10 11" key="1">
    <citation type="submission" date="2019-01" db="EMBL/GenBank/DDBJ databases">
        <title>Novel species of Cellulomonas.</title>
        <authorList>
            <person name="Liu Q."/>
            <person name="Xin Y.-H."/>
        </authorList>
    </citation>
    <scope>NUCLEOTIDE SEQUENCE [LARGE SCALE GENOMIC DNA]</scope>
    <source>
        <strain evidence="10 11">HLT2-17</strain>
    </source>
</reference>
<dbReference type="AlphaFoldDB" id="A0A4Q5N3G5"/>
<dbReference type="SUPFAM" id="SSF161098">
    <property type="entry name" value="MetI-like"/>
    <property type="match status" value="1"/>
</dbReference>
<evidence type="ECO:0000256" key="8">
    <source>
        <dbReference type="RuleBase" id="RU363032"/>
    </source>
</evidence>
<dbReference type="PANTHER" id="PTHR42929">
    <property type="entry name" value="INNER MEMBRANE ABC TRANSPORTER PERMEASE PROTEIN YDCU-RELATED-RELATED"/>
    <property type="match status" value="1"/>
</dbReference>
<dbReference type="Pfam" id="PF00528">
    <property type="entry name" value="BPD_transp_1"/>
    <property type="match status" value="1"/>
</dbReference>
<feature type="transmembrane region" description="Helical" evidence="8">
    <location>
        <begin position="36"/>
        <end position="64"/>
    </location>
</feature>
<comment type="subcellular location">
    <subcellularLocation>
        <location evidence="1 8">Cell membrane</location>
        <topology evidence="1 8">Multi-pass membrane protein</topology>
    </subcellularLocation>
</comment>
<evidence type="ECO:0000313" key="11">
    <source>
        <dbReference type="Proteomes" id="UP000293764"/>
    </source>
</evidence>
<evidence type="ECO:0000256" key="1">
    <source>
        <dbReference type="ARBA" id="ARBA00004651"/>
    </source>
</evidence>
<keyword evidence="3 8" id="KW-0813">Transport</keyword>
<feature type="transmembrane region" description="Helical" evidence="8">
    <location>
        <begin position="132"/>
        <end position="151"/>
    </location>
</feature>
<organism evidence="10 11">
    <name type="scientific">Pengzhenrongella frigida</name>
    <dbReference type="NCBI Taxonomy" id="1259133"/>
    <lineage>
        <taxon>Bacteria</taxon>
        <taxon>Bacillati</taxon>
        <taxon>Actinomycetota</taxon>
        <taxon>Actinomycetes</taxon>
        <taxon>Micrococcales</taxon>
        <taxon>Pengzhenrongella</taxon>
    </lineage>
</organism>
<dbReference type="Gene3D" id="1.10.3720.10">
    <property type="entry name" value="MetI-like"/>
    <property type="match status" value="1"/>
</dbReference>
<comment type="caution">
    <text evidence="10">The sequence shown here is derived from an EMBL/GenBank/DDBJ whole genome shotgun (WGS) entry which is preliminary data.</text>
</comment>
<proteinExistence type="inferred from homology"/>
<feature type="domain" description="ABC transmembrane type-1" evidence="9">
    <location>
        <begin position="94"/>
        <end position="304"/>
    </location>
</feature>
<keyword evidence="11" id="KW-1185">Reference proteome</keyword>
<dbReference type="GO" id="GO:0055085">
    <property type="term" value="P:transmembrane transport"/>
    <property type="evidence" value="ECO:0007669"/>
    <property type="project" value="InterPro"/>
</dbReference>
<keyword evidence="5 8" id="KW-0812">Transmembrane</keyword>
<sequence length="314" mass="33638">MSIAAALSSENAASVGPASGPALAAGPTRRARSGAYLLLLPGLAYLVVFFILPVVALLATSLYVPVPGGDVGQFQPAFHWQNYPDAITAFWPQIVRSFAFALIATFAALLIGYPMAYVIAIKVRGKTLLQGLLLVLLIAPFFTSFILRTVAWKQILADDAFVVTALKWLHLMPEDGRLTATAFAVVAGLTYNFLPFMALPIYASLERMDIRLIEAGGDLYASGLNTFWRVTLPLSMPGVVSGTLLTFIPASGDYVNSSLLGNPVSTSMIGQVIDSRFFRVSDYPTASALSVVLMVAILILVGLYVRRAGTEDLV</sequence>
<feature type="transmembrane region" description="Helical" evidence="8">
    <location>
        <begin position="286"/>
        <end position="305"/>
    </location>
</feature>
<evidence type="ECO:0000256" key="6">
    <source>
        <dbReference type="ARBA" id="ARBA00022989"/>
    </source>
</evidence>
<evidence type="ECO:0000256" key="5">
    <source>
        <dbReference type="ARBA" id="ARBA00022692"/>
    </source>
</evidence>
<keyword evidence="6 8" id="KW-1133">Transmembrane helix</keyword>
<gene>
    <name evidence="10" type="ORF">EUA98_06940</name>
</gene>
<evidence type="ECO:0000313" key="10">
    <source>
        <dbReference type="EMBL" id="RYV51803.1"/>
    </source>
</evidence>
<dbReference type="OrthoDB" id="9808619at2"/>
<dbReference type="CDD" id="cd06261">
    <property type="entry name" value="TM_PBP2"/>
    <property type="match status" value="1"/>
</dbReference>
<accession>A0A4Q5N3G5</accession>
<evidence type="ECO:0000259" key="9">
    <source>
        <dbReference type="PROSITE" id="PS50928"/>
    </source>
</evidence>
<dbReference type="RefSeq" id="WP_130101944.1">
    <property type="nucleotide sequence ID" value="NZ_SDWW01000012.1"/>
</dbReference>
<feature type="transmembrane region" description="Helical" evidence="8">
    <location>
        <begin position="178"/>
        <end position="205"/>
    </location>
</feature>
<dbReference type="Proteomes" id="UP000293764">
    <property type="component" value="Unassembled WGS sequence"/>
</dbReference>
<feature type="transmembrane region" description="Helical" evidence="8">
    <location>
        <begin position="226"/>
        <end position="248"/>
    </location>
</feature>
<evidence type="ECO:0000256" key="2">
    <source>
        <dbReference type="ARBA" id="ARBA00007069"/>
    </source>
</evidence>
<dbReference type="EMBL" id="SDWW01000012">
    <property type="protein sequence ID" value="RYV51803.1"/>
    <property type="molecule type" value="Genomic_DNA"/>
</dbReference>
<evidence type="ECO:0000256" key="3">
    <source>
        <dbReference type="ARBA" id="ARBA00022448"/>
    </source>
</evidence>
<keyword evidence="4" id="KW-1003">Cell membrane</keyword>
<feature type="transmembrane region" description="Helical" evidence="8">
    <location>
        <begin position="98"/>
        <end position="120"/>
    </location>
</feature>
<keyword evidence="7 8" id="KW-0472">Membrane</keyword>
<dbReference type="InterPro" id="IPR035906">
    <property type="entry name" value="MetI-like_sf"/>
</dbReference>
<dbReference type="PANTHER" id="PTHR42929:SF1">
    <property type="entry name" value="INNER MEMBRANE ABC TRANSPORTER PERMEASE PROTEIN YDCU-RELATED"/>
    <property type="match status" value="1"/>
</dbReference>
<name>A0A4Q5N3G5_9MICO</name>
<protein>
    <submittedName>
        <fullName evidence="10">ABC transporter permease</fullName>
    </submittedName>
</protein>
<dbReference type="InterPro" id="IPR000515">
    <property type="entry name" value="MetI-like"/>
</dbReference>
<dbReference type="PROSITE" id="PS50928">
    <property type="entry name" value="ABC_TM1"/>
    <property type="match status" value="1"/>
</dbReference>
<dbReference type="GO" id="GO:0005886">
    <property type="term" value="C:plasma membrane"/>
    <property type="evidence" value="ECO:0007669"/>
    <property type="project" value="UniProtKB-SubCell"/>
</dbReference>
<comment type="similarity">
    <text evidence="2">Belongs to the binding-protein-dependent transport system permease family. CysTW subfamily.</text>
</comment>